<name>A0ABQ9HU53_9NEOP</name>
<reference evidence="1 2" key="1">
    <citation type="submission" date="2023-02" db="EMBL/GenBank/DDBJ databases">
        <title>LHISI_Scaffold_Assembly.</title>
        <authorList>
            <person name="Stuart O.P."/>
            <person name="Cleave R."/>
            <person name="Magrath M.J.L."/>
            <person name="Mikheyev A.S."/>
        </authorList>
    </citation>
    <scope>NUCLEOTIDE SEQUENCE [LARGE SCALE GENOMIC DNA]</scope>
    <source>
        <strain evidence="1">Daus_M_001</strain>
        <tissue evidence="1">Leg muscle</tissue>
    </source>
</reference>
<organism evidence="1 2">
    <name type="scientific">Dryococelus australis</name>
    <dbReference type="NCBI Taxonomy" id="614101"/>
    <lineage>
        <taxon>Eukaryota</taxon>
        <taxon>Metazoa</taxon>
        <taxon>Ecdysozoa</taxon>
        <taxon>Arthropoda</taxon>
        <taxon>Hexapoda</taxon>
        <taxon>Insecta</taxon>
        <taxon>Pterygota</taxon>
        <taxon>Neoptera</taxon>
        <taxon>Polyneoptera</taxon>
        <taxon>Phasmatodea</taxon>
        <taxon>Verophasmatodea</taxon>
        <taxon>Anareolatae</taxon>
        <taxon>Phasmatidae</taxon>
        <taxon>Eurycanthinae</taxon>
        <taxon>Dryococelus</taxon>
    </lineage>
</organism>
<dbReference type="EMBL" id="JARBHB010000004">
    <property type="protein sequence ID" value="KAJ8887619.1"/>
    <property type="molecule type" value="Genomic_DNA"/>
</dbReference>
<sequence>MYQQIRLDSQHQDLHEILWHYEQLDPLAEGVGHNFPLAAATLVIDTCIDDMVPGAKLLADELTLKKQQVEMLKTGRFNLRKYTCNSPEFLTGLQSGQLQRDIAHLFDAERHASLKVLGLQYDPGTDSFSYKVHPSKNCVIKRGILSDMATIFYPWRWLAPLVLWAKHMIQQLWIIGANWEADLPAHILANWIQLREELSLLEIIAIPRDPFLSTPGSVVEQYGFSDRSEIGLLQ</sequence>
<keyword evidence="2" id="KW-1185">Reference proteome</keyword>
<gene>
    <name evidence="1" type="ORF">PR048_013836</name>
</gene>
<dbReference type="InterPro" id="IPR008042">
    <property type="entry name" value="Retrotrans_Pao"/>
</dbReference>
<protein>
    <submittedName>
        <fullName evidence="1">Uncharacterized protein</fullName>
    </submittedName>
</protein>
<dbReference type="PANTHER" id="PTHR47331">
    <property type="entry name" value="PHD-TYPE DOMAIN-CONTAINING PROTEIN"/>
    <property type="match status" value="1"/>
</dbReference>
<comment type="caution">
    <text evidence="1">The sequence shown here is derived from an EMBL/GenBank/DDBJ whole genome shotgun (WGS) entry which is preliminary data.</text>
</comment>
<dbReference type="Proteomes" id="UP001159363">
    <property type="component" value="Chromosome X"/>
</dbReference>
<dbReference type="Pfam" id="PF05380">
    <property type="entry name" value="Peptidase_A17"/>
    <property type="match status" value="1"/>
</dbReference>
<accession>A0ABQ9HU53</accession>
<evidence type="ECO:0000313" key="2">
    <source>
        <dbReference type="Proteomes" id="UP001159363"/>
    </source>
</evidence>
<evidence type="ECO:0000313" key="1">
    <source>
        <dbReference type="EMBL" id="KAJ8887619.1"/>
    </source>
</evidence>
<proteinExistence type="predicted"/>